<dbReference type="EMBL" id="JBANRG010000001">
    <property type="protein sequence ID" value="KAK7472569.1"/>
    <property type="molecule type" value="Genomic_DNA"/>
</dbReference>
<feature type="region of interest" description="Disordered" evidence="1">
    <location>
        <begin position="1"/>
        <end position="35"/>
    </location>
</feature>
<feature type="region of interest" description="Disordered" evidence="1">
    <location>
        <begin position="51"/>
        <end position="74"/>
    </location>
</feature>
<comment type="caution">
    <text evidence="2">The sequence shown here is derived from an EMBL/GenBank/DDBJ whole genome shotgun (WGS) entry which is preliminary data.</text>
</comment>
<feature type="compositionally biased region" description="Polar residues" evidence="1">
    <location>
        <begin position="11"/>
        <end position="30"/>
    </location>
</feature>
<protein>
    <submittedName>
        <fullName evidence="2">Uncharacterized protein</fullName>
    </submittedName>
</protein>
<dbReference type="Proteomes" id="UP001498398">
    <property type="component" value="Unassembled WGS sequence"/>
</dbReference>
<reference evidence="2 3" key="1">
    <citation type="submission" date="2024-01" db="EMBL/GenBank/DDBJ databases">
        <title>A draft genome for the cacao thread blight pathogen Marasmiellus scandens.</title>
        <authorList>
            <person name="Baruah I.K."/>
            <person name="Leung J."/>
            <person name="Bukari Y."/>
            <person name="Amoako-Attah I."/>
            <person name="Meinhardt L.W."/>
            <person name="Bailey B.A."/>
            <person name="Cohen S.P."/>
        </authorList>
    </citation>
    <scope>NUCLEOTIDE SEQUENCE [LARGE SCALE GENOMIC DNA]</scope>
    <source>
        <strain evidence="2 3">GH-19</strain>
    </source>
</reference>
<feature type="region of interest" description="Disordered" evidence="1">
    <location>
        <begin position="173"/>
        <end position="198"/>
    </location>
</feature>
<sequence>MPLSKRRPTSFVPSTALESSASAKTRSQIDNPRRSRFSQLLCRSKGLLRQLAKDTEHDTTGTPQRRTHRSRHSTASLLDVIQPRPSLSVDRISRPLPLDGRHYHSHSRHFFRSEIDLRLPSAEPLPTVPRNPPRFESVVRRNAPRYSTLVRPNHSTILPVQALHFADEIDVPSSMGTVPDSPPPAYSLFDPVVPELSS</sequence>
<name>A0ABR1K513_9AGAR</name>
<accession>A0ABR1K513</accession>
<evidence type="ECO:0000313" key="2">
    <source>
        <dbReference type="EMBL" id="KAK7472569.1"/>
    </source>
</evidence>
<organism evidence="2 3">
    <name type="scientific">Marasmiellus scandens</name>
    <dbReference type="NCBI Taxonomy" id="2682957"/>
    <lineage>
        <taxon>Eukaryota</taxon>
        <taxon>Fungi</taxon>
        <taxon>Dikarya</taxon>
        <taxon>Basidiomycota</taxon>
        <taxon>Agaricomycotina</taxon>
        <taxon>Agaricomycetes</taxon>
        <taxon>Agaricomycetidae</taxon>
        <taxon>Agaricales</taxon>
        <taxon>Marasmiineae</taxon>
        <taxon>Omphalotaceae</taxon>
        <taxon>Marasmiellus</taxon>
    </lineage>
</organism>
<keyword evidence="3" id="KW-1185">Reference proteome</keyword>
<evidence type="ECO:0000256" key="1">
    <source>
        <dbReference type="SAM" id="MobiDB-lite"/>
    </source>
</evidence>
<gene>
    <name evidence="2" type="ORF">VKT23_000684</name>
</gene>
<evidence type="ECO:0000313" key="3">
    <source>
        <dbReference type="Proteomes" id="UP001498398"/>
    </source>
</evidence>
<proteinExistence type="predicted"/>